<comment type="caution">
    <text evidence="3">The sequence shown here is derived from an EMBL/GenBank/DDBJ whole genome shotgun (WGS) entry which is preliminary data.</text>
</comment>
<reference evidence="3" key="1">
    <citation type="submission" date="2023-10" db="EMBL/GenBank/DDBJ databases">
        <title>Genome assembly of Pristionchus species.</title>
        <authorList>
            <person name="Yoshida K."/>
            <person name="Sommer R.J."/>
        </authorList>
    </citation>
    <scope>NUCLEOTIDE SEQUENCE</scope>
    <source>
        <strain evidence="3">RS5133</strain>
    </source>
</reference>
<feature type="non-terminal residue" evidence="3">
    <location>
        <position position="662"/>
    </location>
</feature>
<proteinExistence type="predicted"/>
<name>A0AAV5V5C4_9BILA</name>
<dbReference type="AlphaFoldDB" id="A0AAV5V5C4"/>
<feature type="compositionally biased region" description="Basic residues" evidence="1">
    <location>
        <begin position="651"/>
        <end position="662"/>
    </location>
</feature>
<evidence type="ECO:0000256" key="1">
    <source>
        <dbReference type="SAM" id="MobiDB-lite"/>
    </source>
</evidence>
<keyword evidence="2" id="KW-1133">Transmembrane helix</keyword>
<organism evidence="3 4">
    <name type="scientific">Pristionchus fissidentatus</name>
    <dbReference type="NCBI Taxonomy" id="1538716"/>
    <lineage>
        <taxon>Eukaryota</taxon>
        <taxon>Metazoa</taxon>
        <taxon>Ecdysozoa</taxon>
        <taxon>Nematoda</taxon>
        <taxon>Chromadorea</taxon>
        <taxon>Rhabditida</taxon>
        <taxon>Rhabditina</taxon>
        <taxon>Diplogasteromorpha</taxon>
        <taxon>Diplogasteroidea</taxon>
        <taxon>Neodiplogasteridae</taxon>
        <taxon>Pristionchus</taxon>
    </lineage>
</organism>
<feature type="transmembrane region" description="Helical" evidence="2">
    <location>
        <begin position="59"/>
        <end position="81"/>
    </location>
</feature>
<feature type="transmembrane region" description="Helical" evidence="2">
    <location>
        <begin position="12"/>
        <end position="39"/>
    </location>
</feature>
<keyword evidence="4" id="KW-1185">Reference proteome</keyword>
<keyword evidence="2" id="KW-0472">Membrane</keyword>
<dbReference type="EMBL" id="BTSY01000002">
    <property type="protein sequence ID" value="GMT13553.1"/>
    <property type="molecule type" value="Genomic_DNA"/>
</dbReference>
<keyword evidence="2" id="KW-0812">Transmembrane</keyword>
<evidence type="ECO:0000313" key="3">
    <source>
        <dbReference type="EMBL" id="GMT13553.1"/>
    </source>
</evidence>
<evidence type="ECO:0000256" key="2">
    <source>
        <dbReference type="SAM" id="Phobius"/>
    </source>
</evidence>
<feature type="transmembrane region" description="Helical" evidence="2">
    <location>
        <begin position="289"/>
        <end position="313"/>
    </location>
</feature>
<feature type="compositionally biased region" description="Low complexity" evidence="1">
    <location>
        <begin position="391"/>
        <end position="402"/>
    </location>
</feature>
<gene>
    <name evidence="3" type="ORF">PFISCL1PPCAC_4850</name>
</gene>
<evidence type="ECO:0000313" key="4">
    <source>
        <dbReference type="Proteomes" id="UP001432322"/>
    </source>
</evidence>
<feature type="region of interest" description="Disordered" evidence="1">
    <location>
        <begin position="633"/>
        <end position="662"/>
    </location>
</feature>
<feature type="transmembrane region" description="Helical" evidence="2">
    <location>
        <begin position="604"/>
        <end position="626"/>
    </location>
</feature>
<protein>
    <submittedName>
        <fullName evidence="3">Uncharacterized protein</fullName>
    </submittedName>
</protein>
<feature type="transmembrane region" description="Helical" evidence="2">
    <location>
        <begin position="334"/>
        <end position="354"/>
    </location>
</feature>
<dbReference type="PANTHER" id="PTHR11238:SF9">
    <property type="entry name" value="PROMININ, ISOFORM D"/>
    <property type="match status" value="1"/>
</dbReference>
<dbReference type="Proteomes" id="UP001432322">
    <property type="component" value="Unassembled WGS sequence"/>
</dbReference>
<dbReference type="PANTHER" id="PTHR11238">
    <property type="entry name" value="PROMININ ISOFORM D-RELATED"/>
    <property type="match status" value="1"/>
</dbReference>
<sequence length="662" mass="70877">LVPSIMKLVGSLGGLIFLAVVGFLFLCLFSAAPCVFCCYNCKRKKKKSKPPKFNPIFNYVGLGCSATAILFLFLSILFFMLSVESLIKGYKYTDDTIIDIPRMLSDVIKSITTPLTCGTADIMKEIRTMLSAFPDTVANMIVGGSSAVTNVNFDKMAKDFEEIENKVTDVKTKLSATSLPADPALTAAQNAISGISSAITTSNVKTKISDAKGEADKMKNIVDIKDKIAGVIKTPIDKANKGITDAEKSILDLTKTLDGLQETVSKKMQFLSKILHDNTKYVRLLRVSYIVLMPFIGLLVAAGFTVYSGALLVKKKTVKPKDSKCCGGPIMLPLNIAFGLAFLPVLLSIVFMFASGAASVTCGTIFDPEMEIVMRLFGAASDAAEGALATAAPAAAPPTGDDNSGQQRKRRDAGAPQEQEKPKFDIGKLLKGCRSSNNLMAAMGMNTSAATSKIEEQTQAADADTTFAQFDFKLPAATNWDAITTATNAIDTSTVEGLAALPNSPDFKDITAGLAEIVTLTKEFKEMCKKSVEDAKGLTNAKVRDKMSTDMTSLMTKTKKKVEENFKSMLTNAMSNVNCDFIFILFNGMEGLTCKQIVGGIHGMYAAAGLGVMCYFSAAIGGFLVWRSLLAGKGQDSSNGSDPKDSDKNKGKDKKKGKKGKK</sequence>
<accession>A0AAV5V5C4</accession>
<feature type="region of interest" description="Disordered" evidence="1">
    <location>
        <begin position="391"/>
        <end position="421"/>
    </location>
</feature>
<feature type="non-terminal residue" evidence="3">
    <location>
        <position position="1"/>
    </location>
</feature>